<evidence type="ECO:0000256" key="1">
    <source>
        <dbReference type="SAM" id="SignalP"/>
    </source>
</evidence>
<dbReference type="Gene3D" id="3.90.1580.10">
    <property type="entry name" value="paralog of FGE (formylglycine-generating enzyme)"/>
    <property type="match status" value="1"/>
</dbReference>
<name>A0A1M6QEF7_9BACT</name>
<dbReference type="SUPFAM" id="SSF56436">
    <property type="entry name" value="C-type lectin-like"/>
    <property type="match status" value="1"/>
</dbReference>
<dbReference type="InterPro" id="IPR022277">
    <property type="entry name" value="CHP02171_FIBSS"/>
</dbReference>
<feature type="domain" description="Sulfatase-modifying factor enzyme-like" evidence="2">
    <location>
        <begin position="50"/>
        <end position="262"/>
    </location>
</feature>
<dbReference type="EMBL" id="FRAW01000002">
    <property type="protein sequence ID" value="SHK18545.1"/>
    <property type="molecule type" value="Genomic_DNA"/>
</dbReference>
<protein>
    <submittedName>
        <fullName evidence="3">TIGR02171 family protein</fullName>
    </submittedName>
</protein>
<dbReference type="InterPro" id="IPR051043">
    <property type="entry name" value="Sulfatase_Mod_Factor_Kinase"/>
</dbReference>
<dbReference type="Pfam" id="PF03781">
    <property type="entry name" value="FGE-sulfatase"/>
    <property type="match status" value="1"/>
</dbReference>
<dbReference type="PANTHER" id="PTHR23150">
    <property type="entry name" value="SULFATASE MODIFYING FACTOR 1, 2"/>
    <property type="match status" value="1"/>
</dbReference>
<accession>A0A1M6QEF7</accession>
<feature type="chain" id="PRO_5012364486" evidence="1">
    <location>
        <begin position="20"/>
        <end position="878"/>
    </location>
</feature>
<dbReference type="InterPro" id="IPR011042">
    <property type="entry name" value="6-blade_b-propeller_TolB-like"/>
</dbReference>
<dbReference type="InterPro" id="IPR011659">
    <property type="entry name" value="WD40"/>
</dbReference>
<dbReference type="SUPFAM" id="SSF69304">
    <property type="entry name" value="Tricorn protease N-terminal domain"/>
    <property type="match status" value="1"/>
</dbReference>
<keyword evidence="1" id="KW-0732">Signal</keyword>
<dbReference type="AlphaFoldDB" id="A0A1M6QEF7"/>
<keyword evidence="4" id="KW-1185">Reference proteome</keyword>
<proteinExistence type="predicted"/>
<gene>
    <name evidence="3" type="ORF">SAMN05720469_10265</name>
</gene>
<dbReference type="InterPro" id="IPR016187">
    <property type="entry name" value="CTDL_fold"/>
</dbReference>
<evidence type="ECO:0000259" key="2">
    <source>
        <dbReference type="Pfam" id="PF03781"/>
    </source>
</evidence>
<dbReference type="PROSITE" id="PS51257">
    <property type="entry name" value="PROKAR_LIPOPROTEIN"/>
    <property type="match status" value="1"/>
</dbReference>
<dbReference type="Proteomes" id="UP000184275">
    <property type="component" value="Unassembled WGS sequence"/>
</dbReference>
<evidence type="ECO:0000313" key="3">
    <source>
        <dbReference type="EMBL" id="SHK18545.1"/>
    </source>
</evidence>
<dbReference type="Pfam" id="PF07676">
    <property type="entry name" value="PD40"/>
    <property type="match status" value="1"/>
</dbReference>
<sequence>MRFLLFAFFALLLSCANEASDADSFSDSFEDLSRVRTENDSILLEAANLTVKFSYDFYMGEHEVTRGEYAAIMGGNVETGFDRKPVVDVTYYDAVLYANALSKSLKLDTVYTFSGKTYDSEGHVVFLENLVTDFTKEGYRLPTEAEWTFAASNGWNPQKNAWTSENSEYEIHDVCTIGKNAWGLCDMAGNALEWTNDWMSDISDTTISNFAGGQMPNGLNEIVVKGGCFRNSAASINLKSQGDVYAVTPSMRFAYVGFRLVRGEILQPGFAPIQGASEDFHVSVLATSSRMKSILGTYRVKLAFRDDETKRIGWIDFFSASPQVVELTESDGYHPAISPDGKRVAYCTRPEGVSGNSELHVRSLQAGVLDDAVLDVESAAIPRWRVVGADTEIVYVTSTANNADEAAWKTESTWSVPFAGGKFGTPRKLFDGTYNGGVSSDGRLAVSGARLLRANVDGEQRLWYGGEQACNVSLSDSTSETLFLDFGGAIGAEFVGSSYDVHERILVADTAGSLLRTVPAPSGYAFDHSEWVHGKKDFAVATLTDMDGVHRKIALVNTRDSSVVELASGAELWHPDLWVDGLNVSDFELDLDSAGVYLLPNGTDPQNQMRVKMELFWCNKDSIEVLALGSSRILHGFIPDAKSINMGHSSNDMSLIYYIAENYAWNHLPRLKTLVISVDIDNWQTIEVYRDQMLAAAPGYLYDANHGFWKEGLPKDFVSLVQSSYPASQGYQNLRETKGFAELPGSGWGDPIIESDYQWAEKNPEKVEIQLKALRNFLALAESKEIRVIGVLFPQNPRYKETDSWGRYGPSRSAAKNIIDSLRACEKQFLNFSLMDENKMGYHDYADSTAANTDHLASAGARQFMSRLDSLTQLLYQK</sequence>
<dbReference type="Gene3D" id="2.120.10.30">
    <property type="entry name" value="TolB, C-terminal domain"/>
    <property type="match status" value="1"/>
</dbReference>
<evidence type="ECO:0000313" key="4">
    <source>
        <dbReference type="Proteomes" id="UP000184275"/>
    </source>
</evidence>
<dbReference type="PANTHER" id="PTHR23150:SF19">
    <property type="entry name" value="FORMYLGLYCINE-GENERATING ENZYME"/>
    <property type="match status" value="1"/>
</dbReference>
<dbReference type="GO" id="GO:0120147">
    <property type="term" value="F:formylglycine-generating oxidase activity"/>
    <property type="evidence" value="ECO:0007669"/>
    <property type="project" value="TreeGrafter"/>
</dbReference>
<feature type="signal peptide" evidence="1">
    <location>
        <begin position="1"/>
        <end position="19"/>
    </location>
</feature>
<dbReference type="RefSeq" id="WP_073302052.1">
    <property type="nucleotide sequence ID" value="NZ_FRAW01000002.1"/>
</dbReference>
<organism evidence="3 4">
    <name type="scientific">Fibrobacter intestinalis</name>
    <dbReference type="NCBI Taxonomy" id="28122"/>
    <lineage>
        <taxon>Bacteria</taxon>
        <taxon>Pseudomonadati</taxon>
        <taxon>Fibrobacterota</taxon>
        <taxon>Fibrobacteria</taxon>
        <taxon>Fibrobacterales</taxon>
        <taxon>Fibrobacteraceae</taxon>
        <taxon>Fibrobacter</taxon>
    </lineage>
</organism>
<dbReference type="InterPro" id="IPR005532">
    <property type="entry name" value="SUMF_dom"/>
</dbReference>
<dbReference type="NCBIfam" id="TIGR02171">
    <property type="entry name" value="Fb_sc_TIGR02171"/>
    <property type="match status" value="1"/>
</dbReference>
<reference evidence="4" key="1">
    <citation type="submission" date="2016-11" db="EMBL/GenBank/DDBJ databases">
        <authorList>
            <person name="Varghese N."/>
            <person name="Submissions S."/>
        </authorList>
    </citation>
    <scope>NUCLEOTIDE SEQUENCE [LARGE SCALE GENOMIC DNA]</scope>
    <source>
        <strain evidence="4">UWOS</strain>
    </source>
</reference>
<dbReference type="InterPro" id="IPR042095">
    <property type="entry name" value="SUMF_sf"/>
</dbReference>